<evidence type="ECO:0000313" key="2">
    <source>
        <dbReference type="Proteomes" id="UP000078572"/>
    </source>
</evidence>
<dbReference type="InterPro" id="IPR058208">
    <property type="entry name" value="PACE"/>
</dbReference>
<dbReference type="EMBL" id="CP016023">
    <property type="protein sequence ID" value="ANJ76015.1"/>
    <property type="molecule type" value="Genomic_DNA"/>
</dbReference>
<dbReference type="InterPro" id="IPR007896">
    <property type="entry name" value="BTP_bacteria"/>
</dbReference>
<reference evidence="2" key="1">
    <citation type="submission" date="2016-06" db="EMBL/GenBank/DDBJ databases">
        <authorList>
            <person name="Xu Y."/>
            <person name="Nagy A."/>
            <person name="Yan X."/>
            <person name="Kim S.W."/>
            <person name="Haley B."/>
            <person name="Liu N.T."/>
            <person name="Nou X."/>
        </authorList>
    </citation>
    <scope>NUCLEOTIDE SEQUENCE [LARGE SCALE GENOMIC DNA]</scope>
    <source>
        <strain evidence="2">ATCC 49129</strain>
    </source>
</reference>
<gene>
    <name evidence="1" type="ORF">A9Y76_26540</name>
</gene>
<proteinExistence type="predicted"/>
<sequence length="145" mass="16633">MQVPAKTPVERVFHALSFELLATIICAPLFSWLMGVPLAHMGALTLMFAGVAMVWNMIFNALFERVEHRYKLSRTLAVRVVHACLFEGGLVVMLVPLGAWWLNVSLWEAFVIDIGIMLFFLPYTFFFNLAYDHLRARWMARRALA</sequence>
<dbReference type="OrthoDB" id="1631120at2"/>
<dbReference type="Pfam" id="PF05232">
    <property type="entry name" value="BTP"/>
    <property type="match status" value="2"/>
</dbReference>
<dbReference type="NCBIfam" id="NF033665">
    <property type="entry name" value="PACE_efflu_PCE"/>
    <property type="match status" value="1"/>
</dbReference>
<name>A0A192A699_9RALS</name>
<accession>A0A192A699</accession>
<dbReference type="AlphaFoldDB" id="A0A192A699"/>
<dbReference type="STRING" id="190721.ACS15_5761"/>
<dbReference type="GeneID" id="61529610"/>
<keyword evidence="2" id="KW-1185">Reference proteome</keyword>
<organism evidence="1 2">
    <name type="scientific">Ralstonia insidiosa</name>
    <dbReference type="NCBI Taxonomy" id="190721"/>
    <lineage>
        <taxon>Bacteria</taxon>
        <taxon>Pseudomonadati</taxon>
        <taxon>Pseudomonadota</taxon>
        <taxon>Betaproteobacteria</taxon>
        <taxon>Burkholderiales</taxon>
        <taxon>Burkholderiaceae</taxon>
        <taxon>Ralstonia</taxon>
    </lineage>
</organism>
<dbReference type="RefSeq" id="WP_064808946.1">
    <property type="nucleotide sequence ID" value="NZ_CP016023.1"/>
</dbReference>
<dbReference type="Proteomes" id="UP000078572">
    <property type="component" value="Chromosome 2"/>
</dbReference>
<protein>
    <submittedName>
        <fullName evidence="1">Uncharacterized protein</fullName>
    </submittedName>
</protein>
<dbReference type="NCBIfam" id="NF033664">
    <property type="entry name" value="PACE_transport"/>
    <property type="match status" value="1"/>
</dbReference>
<evidence type="ECO:0000313" key="1">
    <source>
        <dbReference type="EMBL" id="ANJ76015.1"/>
    </source>
</evidence>